<evidence type="ECO:0000313" key="1">
    <source>
        <dbReference type="EMBL" id="TFU34095.1"/>
    </source>
</evidence>
<comment type="caution">
    <text evidence="1">The sequence shown here is derived from an EMBL/GenBank/DDBJ whole genome shotgun (WGS) entry which is preliminary data.</text>
</comment>
<evidence type="ECO:0000313" key="2">
    <source>
        <dbReference type="Proteomes" id="UP000298358"/>
    </source>
</evidence>
<organism evidence="1 2">
    <name type="scientific">Microbacterium paludicola</name>
    <dbReference type="NCBI Taxonomy" id="300019"/>
    <lineage>
        <taxon>Bacteria</taxon>
        <taxon>Bacillati</taxon>
        <taxon>Actinomycetota</taxon>
        <taxon>Actinomycetes</taxon>
        <taxon>Micrococcales</taxon>
        <taxon>Microbacteriaceae</taxon>
        <taxon>Microbacterium</taxon>
    </lineage>
</organism>
<dbReference type="EMBL" id="SPQB01000003">
    <property type="protein sequence ID" value="TFU34095.1"/>
    <property type="molecule type" value="Genomic_DNA"/>
</dbReference>
<dbReference type="AlphaFoldDB" id="A0A4Y9FXR5"/>
<name>A0A4Y9FXR5_9MICO</name>
<reference evidence="1 2" key="1">
    <citation type="submission" date="2019-03" db="EMBL/GenBank/DDBJ databases">
        <title>Diversity of the mouse oral microbiome.</title>
        <authorList>
            <person name="Joseph S."/>
            <person name="Aduse-Opoku J."/>
            <person name="Curtis M."/>
            <person name="Wade W."/>
            <person name="Hashim A."/>
        </authorList>
    </citation>
    <scope>NUCLEOTIDE SEQUENCE [LARGE SCALE GENOMIC DNA]</scope>
    <source>
        <strain evidence="1 2">P1012</strain>
    </source>
</reference>
<proteinExistence type="predicted"/>
<keyword evidence="2" id="KW-1185">Reference proteome</keyword>
<protein>
    <submittedName>
        <fullName evidence="1">Uncharacterized protein</fullName>
    </submittedName>
</protein>
<dbReference type="Proteomes" id="UP000298358">
    <property type="component" value="Unassembled WGS sequence"/>
</dbReference>
<gene>
    <name evidence="1" type="ORF">E4U02_02185</name>
</gene>
<dbReference type="RefSeq" id="WP_135112732.1">
    <property type="nucleotide sequence ID" value="NZ_BAAANG010000018.1"/>
</dbReference>
<dbReference type="OrthoDB" id="9805013at2"/>
<accession>A0A4Y9FXR5</accession>
<sequence>MPRFGWDHATDWYKRVIQDVWGFDLEVIEAELTLAEGNPAMADLVELAHKNLADAHAAAEAHGRTLAEKLSVAA</sequence>